<organism evidence="1 2">
    <name type="scientific">Thalassococcus profundi</name>
    <dbReference type="NCBI Taxonomy" id="2282382"/>
    <lineage>
        <taxon>Bacteria</taxon>
        <taxon>Pseudomonadati</taxon>
        <taxon>Pseudomonadota</taxon>
        <taxon>Alphaproteobacteria</taxon>
        <taxon>Rhodobacterales</taxon>
        <taxon>Roseobacteraceae</taxon>
        <taxon>Thalassococcus</taxon>
    </lineage>
</organism>
<dbReference type="AlphaFoldDB" id="A0A369TTD6"/>
<proteinExistence type="predicted"/>
<comment type="caution">
    <text evidence="1">The sequence shown here is derived from an EMBL/GenBank/DDBJ whole genome shotgun (WGS) entry which is preliminary data.</text>
</comment>
<dbReference type="RefSeq" id="WP_114510799.1">
    <property type="nucleotide sequence ID" value="NZ_QPMK01000006.1"/>
</dbReference>
<dbReference type="Proteomes" id="UP000253977">
    <property type="component" value="Unassembled WGS sequence"/>
</dbReference>
<protein>
    <submittedName>
        <fullName evidence="1">Ferredoxin</fullName>
    </submittedName>
</protein>
<dbReference type="OrthoDB" id="8279740at2"/>
<dbReference type="EMBL" id="QPMK01000006">
    <property type="protein sequence ID" value="RDD66226.1"/>
    <property type="molecule type" value="Genomic_DNA"/>
</dbReference>
<sequence>MSWQALGDAAHDAGLALRGGFHPGPEDGAPEDCGTLVLLGPDEPRFWPLFTASPEYRDGAPDALDRWSKRVIGALATEWAATAVFPYDGPPYAPFLAWARAAGSHPSPVGLLVHGEAGLFISFRGALALPKALDLPPSSASPCPTCADRPCESACPVAALRPGADYDVAACQTHIRSAEGAECLHGGCLVRRACPVSQKFGRLREQSAFHMAAFVKD</sequence>
<gene>
    <name evidence="1" type="ORF">DU478_09875</name>
</gene>
<keyword evidence="2" id="KW-1185">Reference proteome</keyword>
<name>A0A369TTD6_9RHOB</name>
<evidence type="ECO:0000313" key="2">
    <source>
        <dbReference type="Proteomes" id="UP000253977"/>
    </source>
</evidence>
<evidence type="ECO:0000313" key="1">
    <source>
        <dbReference type="EMBL" id="RDD66226.1"/>
    </source>
</evidence>
<reference evidence="1 2" key="1">
    <citation type="submission" date="2018-07" db="EMBL/GenBank/DDBJ databases">
        <title>Thalassococcus profundi sp. nov., a marine bacterium isolated from deep seawater of Okinawa Trough.</title>
        <authorList>
            <person name="Yu M."/>
        </authorList>
    </citation>
    <scope>NUCLEOTIDE SEQUENCE [LARGE SCALE GENOMIC DNA]</scope>
    <source>
        <strain evidence="1 2">WRAS1</strain>
    </source>
</reference>
<accession>A0A369TTD6</accession>